<accession>A0A0F8ZMQ6</accession>
<protein>
    <submittedName>
        <fullName evidence="1">Uncharacterized protein</fullName>
    </submittedName>
</protein>
<organism evidence="1">
    <name type="scientific">marine sediment metagenome</name>
    <dbReference type="NCBI Taxonomy" id="412755"/>
    <lineage>
        <taxon>unclassified sequences</taxon>
        <taxon>metagenomes</taxon>
        <taxon>ecological metagenomes</taxon>
    </lineage>
</organism>
<feature type="non-terminal residue" evidence="1">
    <location>
        <position position="52"/>
    </location>
</feature>
<dbReference type="EMBL" id="LAZR01050476">
    <property type="protein sequence ID" value="KKK87275.1"/>
    <property type="molecule type" value="Genomic_DNA"/>
</dbReference>
<reference evidence="1" key="1">
    <citation type="journal article" date="2015" name="Nature">
        <title>Complex archaea that bridge the gap between prokaryotes and eukaryotes.</title>
        <authorList>
            <person name="Spang A."/>
            <person name="Saw J.H."/>
            <person name="Jorgensen S.L."/>
            <person name="Zaremba-Niedzwiedzka K."/>
            <person name="Martijn J."/>
            <person name="Lind A.E."/>
            <person name="van Eijk R."/>
            <person name="Schleper C."/>
            <person name="Guy L."/>
            <person name="Ettema T.J."/>
        </authorList>
    </citation>
    <scope>NUCLEOTIDE SEQUENCE</scope>
</reference>
<dbReference type="AlphaFoldDB" id="A0A0F8ZMQ6"/>
<evidence type="ECO:0000313" key="1">
    <source>
        <dbReference type="EMBL" id="KKK87275.1"/>
    </source>
</evidence>
<gene>
    <name evidence="1" type="ORF">LCGC14_2754900</name>
</gene>
<name>A0A0F8ZMQ6_9ZZZZ</name>
<proteinExistence type="predicted"/>
<sequence length="52" mass="5753">MGRHERHLDAEGIGGSCMSQESFIVIPVGMDCRRPGQKAPTRSSVVPQDWQD</sequence>
<comment type="caution">
    <text evidence="1">The sequence shown here is derived from an EMBL/GenBank/DDBJ whole genome shotgun (WGS) entry which is preliminary data.</text>
</comment>